<sequence>MNSTIQAYFENLQSPDKNAQYDAFNQIIAATTQKVDWAYDVWNQLKKDLIHPDNHQRSRAAQFLCNLAISDPEERMLEDFPAIWEVTKDKKFVTARHSLQSIWKVGLAGPEQKEMVLTKLMDRFVSCVDEKNYTLIRFDIIQGLRNLFNETRDEKIKQMALDLIDKEEDSKYQKKYATVWKKA</sequence>
<evidence type="ECO:0000313" key="2">
    <source>
        <dbReference type="Proteomes" id="UP000663981"/>
    </source>
</evidence>
<comment type="caution">
    <text evidence="1">The sequence shown here is derived from an EMBL/GenBank/DDBJ whole genome shotgun (WGS) entry which is preliminary data.</text>
</comment>
<dbReference type="RefSeq" id="WP_207982152.1">
    <property type="nucleotide sequence ID" value="NZ_JAGDEL010000034.1"/>
</dbReference>
<gene>
    <name evidence="1" type="ORF">I7822_26995</name>
</gene>
<dbReference type="Gene3D" id="1.25.10.10">
    <property type="entry name" value="Leucine-rich Repeat Variant"/>
    <property type="match status" value="1"/>
</dbReference>
<reference evidence="1 2" key="1">
    <citation type="submission" date="2021-03" db="EMBL/GenBank/DDBJ databases">
        <title>Whole genome sequence of Metabacillus bambusae BG109.</title>
        <authorList>
            <person name="Jeong J.W."/>
        </authorList>
    </citation>
    <scope>NUCLEOTIDE SEQUENCE [LARGE SCALE GENOMIC DNA]</scope>
    <source>
        <strain evidence="1 2">BG109</strain>
    </source>
</reference>
<dbReference type="EMBL" id="JAGDEL010000034">
    <property type="protein sequence ID" value="MBO1515267.1"/>
    <property type="molecule type" value="Genomic_DNA"/>
</dbReference>
<accession>A0ABS3NAF3</accession>
<name>A0ABS3NAF3_9BACI</name>
<dbReference type="InterPro" id="IPR016024">
    <property type="entry name" value="ARM-type_fold"/>
</dbReference>
<evidence type="ECO:0000313" key="1">
    <source>
        <dbReference type="EMBL" id="MBO1515267.1"/>
    </source>
</evidence>
<protein>
    <recommendedName>
        <fullName evidence="3">HEAT repeat domain-containing protein</fullName>
    </recommendedName>
</protein>
<proteinExistence type="predicted"/>
<evidence type="ECO:0008006" key="3">
    <source>
        <dbReference type="Google" id="ProtNLM"/>
    </source>
</evidence>
<dbReference type="Proteomes" id="UP000663981">
    <property type="component" value="Unassembled WGS sequence"/>
</dbReference>
<keyword evidence="2" id="KW-1185">Reference proteome</keyword>
<dbReference type="SUPFAM" id="SSF48371">
    <property type="entry name" value="ARM repeat"/>
    <property type="match status" value="1"/>
</dbReference>
<organism evidence="1 2">
    <name type="scientific">Metabacillus bambusae</name>
    <dbReference type="NCBI Taxonomy" id="2795218"/>
    <lineage>
        <taxon>Bacteria</taxon>
        <taxon>Bacillati</taxon>
        <taxon>Bacillota</taxon>
        <taxon>Bacilli</taxon>
        <taxon>Bacillales</taxon>
        <taxon>Bacillaceae</taxon>
        <taxon>Metabacillus</taxon>
    </lineage>
</organism>
<dbReference type="InterPro" id="IPR011989">
    <property type="entry name" value="ARM-like"/>
</dbReference>